<comment type="caution">
    <text evidence="8">The sequence shown here is derived from an EMBL/GenBank/DDBJ whole genome shotgun (WGS) entry which is preliminary data.</text>
</comment>
<dbReference type="RefSeq" id="WP_166151228.1">
    <property type="nucleotide sequence ID" value="NZ_JAANYN010000015.1"/>
</dbReference>
<gene>
    <name evidence="8" type="ORF">G9Q97_22775</name>
</gene>
<dbReference type="PANTHER" id="PTHR46825:SF8">
    <property type="entry name" value="BETA-LACTAMASE-RELATED"/>
    <property type="match status" value="1"/>
</dbReference>
<comment type="similarity">
    <text evidence="2 5">Belongs to the class-C beta-lactamase family.</text>
</comment>
<keyword evidence="3 5" id="KW-0378">Hydrolase</keyword>
<protein>
    <recommendedName>
        <fullName evidence="5">Beta-lactamase</fullName>
        <ecNumber evidence="5">3.5.2.6</ecNumber>
    </recommendedName>
</protein>
<comment type="catalytic activity">
    <reaction evidence="1 5">
        <text>a beta-lactam + H2O = a substituted beta-amino acid</text>
        <dbReference type="Rhea" id="RHEA:20401"/>
        <dbReference type="ChEBI" id="CHEBI:15377"/>
        <dbReference type="ChEBI" id="CHEBI:35627"/>
        <dbReference type="ChEBI" id="CHEBI:140347"/>
        <dbReference type="EC" id="3.5.2.6"/>
    </reaction>
</comment>
<dbReference type="InterPro" id="IPR001586">
    <property type="entry name" value="Beta-lactam_class-C_AS"/>
</dbReference>
<sequence length="459" mass="49958">MNRIGITLIFLLISLATVKCQPTSGKKTLQSLPPEVVESIEKRIANGVTPSMAIALIDSSGTKFYHFGNTSKDGKAVDQHTIYEIGSISKVFTGILLAQQVIDGDLNLDDEINDYLPEGIKSTVMGDAAITFGNLTDHTSGYPRMPDNFTPANPNNPFADYTEDQMYAFILGYEPTREAGAAYEYSNFAQGLLGHLLALNKNSTYEDLLVQTITDPLNMENTRIELTEGMREHLALGHNAGTVVENWDIPTLAGAGAIRSSTSDMARFIAANLGYIKSPLKEAMALSHKVRHNKAGDMSVAMGWHIKKGAEGDVIWHNGGTGGYRTFAGFVKETGVGLVLLTNSSSSSDDIGFYLLDPGAKLAEVKPKGQAVDVPESILQQYVGVYELAPEFKITVTQEGKELYGQATGQPKFQMFAENETLFYLTVVEAKISFQRKNGEVESLTLFQGGQEMLGKKVE</sequence>
<dbReference type="EMBL" id="JAANYN010000015">
    <property type="protein sequence ID" value="NHE59644.1"/>
    <property type="molecule type" value="Genomic_DNA"/>
</dbReference>
<evidence type="ECO:0000256" key="4">
    <source>
        <dbReference type="ARBA" id="ARBA00023251"/>
    </source>
</evidence>
<keyword evidence="9" id="KW-1185">Reference proteome</keyword>
<dbReference type="InterPro" id="IPR012338">
    <property type="entry name" value="Beta-lactam/transpept-like"/>
</dbReference>
<dbReference type="Gene3D" id="3.40.710.10">
    <property type="entry name" value="DD-peptidase/beta-lactamase superfamily"/>
    <property type="match status" value="1"/>
</dbReference>
<dbReference type="PANTHER" id="PTHR46825">
    <property type="entry name" value="D-ALANYL-D-ALANINE-CARBOXYPEPTIDASE/ENDOPEPTIDASE AMPH"/>
    <property type="match status" value="1"/>
</dbReference>
<name>A0ABX0HH21_9BACT</name>
<evidence type="ECO:0000256" key="3">
    <source>
        <dbReference type="ARBA" id="ARBA00022801"/>
    </source>
</evidence>
<dbReference type="InterPro" id="IPR021860">
    <property type="entry name" value="Peptidase_S12_Pab87-rel_C"/>
</dbReference>
<evidence type="ECO:0000256" key="5">
    <source>
        <dbReference type="RuleBase" id="RU361140"/>
    </source>
</evidence>
<dbReference type="Pfam" id="PF00144">
    <property type="entry name" value="Beta-lactamase"/>
    <property type="match status" value="1"/>
</dbReference>
<evidence type="ECO:0000256" key="2">
    <source>
        <dbReference type="ARBA" id="ARBA00007840"/>
    </source>
</evidence>
<accession>A0ABX0HH21</accession>
<evidence type="ECO:0000256" key="1">
    <source>
        <dbReference type="ARBA" id="ARBA00001526"/>
    </source>
</evidence>
<dbReference type="Pfam" id="PF11954">
    <property type="entry name" value="DUF3471"/>
    <property type="match status" value="1"/>
</dbReference>
<dbReference type="InterPro" id="IPR050491">
    <property type="entry name" value="AmpC-like"/>
</dbReference>
<dbReference type="PROSITE" id="PS00336">
    <property type="entry name" value="BETA_LACTAMASE_C"/>
    <property type="match status" value="1"/>
</dbReference>
<feature type="domain" description="Beta-lactamase-related" evidence="6">
    <location>
        <begin position="40"/>
        <end position="347"/>
    </location>
</feature>
<dbReference type="Proteomes" id="UP000649799">
    <property type="component" value="Unassembled WGS sequence"/>
</dbReference>
<reference evidence="8 9" key="1">
    <citation type="submission" date="2020-03" db="EMBL/GenBank/DDBJ databases">
        <title>Cyclobacterium plantarum sp. nov., a marine bacterium isolated from a coastal-marine wetland.</title>
        <authorList>
            <person name="Sanchez-Porro C."/>
            <person name="Ventosa A."/>
            <person name="Amoozegar M."/>
        </authorList>
    </citation>
    <scope>NUCLEOTIDE SEQUENCE [LARGE SCALE GENOMIC DNA]</scope>
    <source>
        <strain evidence="8 9">GBPx2</strain>
    </source>
</reference>
<dbReference type="SUPFAM" id="SSF56601">
    <property type="entry name" value="beta-lactamase/transpeptidase-like"/>
    <property type="match status" value="1"/>
</dbReference>
<keyword evidence="4 5" id="KW-0046">Antibiotic resistance</keyword>
<organism evidence="8 9">
    <name type="scientific">Cyclobacterium plantarum</name>
    <dbReference type="NCBI Taxonomy" id="2716263"/>
    <lineage>
        <taxon>Bacteria</taxon>
        <taxon>Pseudomonadati</taxon>
        <taxon>Bacteroidota</taxon>
        <taxon>Cytophagia</taxon>
        <taxon>Cytophagales</taxon>
        <taxon>Cyclobacteriaceae</taxon>
        <taxon>Cyclobacterium</taxon>
    </lineage>
</organism>
<dbReference type="GO" id="GO:0016787">
    <property type="term" value="F:hydrolase activity"/>
    <property type="evidence" value="ECO:0007669"/>
    <property type="project" value="UniProtKB-KW"/>
</dbReference>
<evidence type="ECO:0000313" key="9">
    <source>
        <dbReference type="Proteomes" id="UP000649799"/>
    </source>
</evidence>
<feature type="domain" description="Peptidase S12 Pab87-related C-terminal" evidence="7">
    <location>
        <begin position="371"/>
        <end position="447"/>
    </location>
</feature>
<evidence type="ECO:0000313" key="8">
    <source>
        <dbReference type="EMBL" id="NHE59644.1"/>
    </source>
</evidence>
<dbReference type="EC" id="3.5.2.6" evidence="5"/>
<dbReference type="InterPro" id="IPR001466">
    <property type="entry name" value="Beta-lactam-related"/>
</dbReference>
<proteinExistence type="inferred from homology"/>
<evidence type="ECO:0000259" key="6">
    <source>
        <dbReference type="Pfam" id="PF00144"/>
    </source>
</evidence>
<evidence type="ECO:0000259" key="7">
    <source>
        <dbReference type="Pfam" id="PF11954"/>
    </source>
</evidence>